<dbReference type="Gene3D" id="3.40.50.880">
    <property type="match status" value="1"/>
</dbReference>
<feature type="domain" description="CobQ/CobB/MinD/ParA nucleotide binding" evidence="10">
    <location>
        <begin position="7"/>
        <end position="192"/>
    </location>
</feature>
<dbReference type="GO" id="GO:0009236">
    <property type="term" value="P:cobalamin biosynthetic process"/>
    <property type="evidence" value="ECO:0007669"/>
    <property type="project" value="UniProtKB-UniRule"/>
</dbReference>
<evidence type="ECO:0000256" key="4">
    <source>
        <dbReference type="ARBA" id="ARBA00022598"/>
    </source>
</evidence>
<dbReference type="SUPFAM" id="SSF52317">
    <property type="entry name" value="Class I glutamine amidotransferase-like"/>
    <property type="match status" value="1"/>
</dbReference>
<sequence>MTPPGFLIAAMKSGSGKTTLSLGLMRAFARRGVRVAPFKCGPDYIDPAFHRAATGRDSVNLDGWAMAPELRRHLFAENTAGADLVIGEALMGLFDGVPAPEGRSGASSDIAVSLGLPVLLVHDVSGQSQSAAAIVKGAMTYDPALRIAGVVLNRCGSERHVRLVRNAIEALGVPVFGALPRDTSVSLPERHLGLVQAGESADLEARLDAMADFVTANVDLDRIKAAATAGRLAAGDPASLISPPGRRIALAHDAAFSFIYPHLVAGWQAMGAEIRPFSPLADEPPPDDCDACWLPGGYPELHGETLAAATGFKTGLKRFAETRPVHGECGGYMVLGHTLTDADGRAHDMAGLLDLETSFAKRRMHLGYRRVELLADGVLGKAGARLNGHEFHYATIVSRGSDEPLSMVSDAYGNPPAPDGSRRGLVSGSFFHAIAKN</sequence>
<dbReference type="InterPro" id="IPR027417">
    <property type="entry name" value="P-loop_NTPase"/>
</dbReference>
<comment type="similarity">
    <text evidence="2">Belongs to the CobB/CobQ family. CobQ subfamily.</text>
</comment>
<feature type="site" description="Increases nucleophilicity of active site Cys" evidence="9">
    <location>
        <position position="432"/>
    </location>
</feature>
<evidence type="ECO:0000313" key="13">
    <source>
        <dbReference type="Proteomes" id="UP000223606"/>
    </source>
</evidence>
<keyword evidence="7 9" id="KW-0460">Magnesium</keyword>
<comment type="miscellaneous">
    <text evidence="9">The a and c carboxylates of hydrogenobyrinate are activated for nucleophilic attack via formation of a phosphorylated intermediate by ATP. CobB catalyzes first the amidation of the c-carboxylate, and then that of the a-carboxylate.</text>
</comment>
<comment type="cofactor">
    <cofactor evidence="1 9">
        <name>Mg(2+)</name>
        <dbReference type="ChEBI" id="CHEBI:18420"/>
    </cofactor>
</comment>
<dbReference type="Proteomes" id="UP000223606">
    <property type="component" value="Chromosome 1"/>
</dbReference>
<dbReference type="GO" id="GO:0005524">
    <property type="term" value="F:ATP binding"/>
    <property type="evidence" value="ECO:0007669"/>
    <property type="project" value="UniProtKB-UniRule"/>
</dbReference>
<evidence type="ECO:0000256" key="7">
    <source>
        <dbReference type="ARBA" id="ARBA00022842"/>
    </source>
</evidence>
<comment type="catalytic activity">
    <reaction evidence="9">
        <text>hydrogenobyrinate + 2 L-glutamine + 2 ATP + 2 H2O = hydrogenobyrinate a,c-diamide + 2 L-glutamate + 2 ADP + 2 phosphate + 2 H(+)</text>
        <dbReference type="Rhea" id="RHEA:12544"/>
        <dbReference type="ChEBI" id="CHEBI:15377"/>
        <dbReference type="ChEBI" id="CHEBI:15378"/>
        <dbReference type="ChEBI" id="CHEBI:29985"/>
        <dbReference type="ChEBI" id="CHEBI:30616"/>
        <dbReference type="ChEBI" id="CHEBI:43474"/>
        <dbReference type="ChEBI" id="CHEBI:58359"/>
        <dbReference type="ChEBI" id="CHEBI:77873"/>
        <dbReference type="ChEBI" id="CHEBI:77874"/>
        <dbReference type="ChEBI" id="CHEBI:456216"/>
        <dbReference type="EC" id="6.3.5.9"/>
    </reaction>
</comment>
<dbReference type="GO" id="GO:0043802">
    <property type="term" value="F:hydrogenobyrinic acid a,c-diamide synthase (glutamine-hydrolysing) activity"/>
    <property type="evidence" value="ECO:0007669"/>
    <property type="project" value="UniProtKB-UniRule"/>
</dbReference>
<evidence type="ECO:0000256" key="3">
    <source>
        <dbReference type="ARBA" id="ARBA00022573"/>
    </source>
</evidence>
<organism evidence="12 13">
    <name type="scientific">Hartmannibacter diazotrophicus</name>
    <dbReference type="NCBI Taxonomy" id="1482074"/>
    <lineage>
        <taxon>Bacteria</taxon>
        <taxon>Pseudomonadati</taxon>
        <taxon>Pseudomonadota</taxon>
        <taxon>Alphaproteobacteria</taxon>
        <taxon>Hyphomicrobiales</taxon>
        <taxon>Pleomorphomonadaceae</taxon>
        <taxon>Hartmannibacter</taxon>
    </lineage>
</organism>
<evidence type="ECO:0000256" key="1">
    <source>
        <dbReference type="ARBA" id="ARBA00001946"/>
    </source>
</evidence>
<keyword evidence="13" id="KW-1185">Reference proteome</keyword>
<gene>
    <name evidence="9 12" type="primary">cobB</name>
    <name evidence="12" type="ORF">HDIA_3065</name>
</gene>
<keyword evidence="5 9" id="KW-0547">Nucleotide-binding</keyword>
<proteinExistence type="inferred from homology"/>
<feature type="active site" description="Nucleophile" evidence="9">
    <location>
        <position position="329"/>
    </location>
</feature>
<comment type="similarity">
    <text evidence="9">Belongs to the CobB/CbiA family.</text>
</comment>
<dbReference type="InterPro" id="IPR004484">
    <property type="entry name" value="CbiA/CobB_synth"/>
</dbReference>
<dbReference type="NCBIfam" id="NF002204">
    <property type="entry name" value="PRK01077.1"/>
    <property type="match status" value="1"/>
</dbReference>
<dbReference type="Pfam" id="PF07685">
    <property type="entry name" value="GATase_3"/>
    <property type="match status" value="1"/>
</dbReference>
<dbReference type="KEGG" id="hdi:HDIA_3065"/>
<keyword evidence="3 9" id="KW-0169">Cobalamin biosynthesis</keyword>
<evidence type="ECO:0000259" key="11">
    <source>
        <dbReference type="Pfam" id="PF07685"/>
    </source>
</evidence>
<comment type="function">
    <text evidence="9">Catalyzes the ATP-dependent amidation of the two carboxylate groups at positions a and c of hydrogenobyrinate, using either L-glutamine or ammonia as the nitrogen source.</text>
</comment>
<dbReference type="PANTHER" id="PTHR43873:SF1">
    <property type="entry name" value="COBYRINATE A,C-DIAMIDE SYNTHASE"/>
    <property type="match status" value="1"/>
</dbReference>
<keyword evidence="8 9" id="KW-0315">Glutamine amidotransferase</keyword>
<dbReference type="InterPro" id="IPR002586">
    <property type="entry name" value="CobQ/CobB/MinD/ParA_Nub-bd_dom"/>
</dbReference>
<keyword evidence="6 9" id="KW-0067">ATP-binding</keyword>
<dbReference type="AlphaFoldDB" id="A0A2C9D8K5"/>
<evidence type="ECO:0000256" key="6">
    <source>
        <dbReference type="ARBA" id="ARBA00022840"/>
    </source>
</evidence>
<dbReference type="InterPro" id="IPR011698">
    <property type="entry name" value="GATase_3"/>
</dbReference>
<comment type="domain">
    <text evidence="9">Comprises of two domains. The C-terminal domain contains the binding site for glutamine and catalyzes the hydrolysis of this substrate to glutamate and ammonia. The N-terminal domain is anticipated to bind ATP and hydrogenobyrinate and catalyzes the ultimate synthesis of the diamide product. The ammonia produced via the glutaminase domain is probably translocated to the adjacent domain via a molecular tunnel, where it reacts with an activated intermediate.</text>
</comment>
<evidence type="ECO:0000256" key="8">
    <source>
        <dbReference type="ARBA" id="ARBA00022962"/>
    </source>
</evidence>
<dbReference type="HAMAP" id="MF_00027">
    <property type="entry name" value="CobB_CbiA"/>
    <property type="match status" value="1"/>
</dbReference>
<dbReference type="Pfam" id="PF01656">
    <property type="entry name" value="CbiA"/>
    <property type="match status" value="1"/>
</dbReference>
<evidence type="ECO:0000313" key="12">
    <source>
        <dbReference type="EMBL" id="SON56606.1"/>
    </source>
</evidence>
<feature type="domain" description="CobB/CobQ-like glutamine amidotransferase" evidence="11">
    <location>
        <begin position="247"/>
        <end position="436"/>
    </location>
</feature>
<dbReference type="GO" id="GO:0042242">
    <property type="term" value="F:cobyrinic acid a,c-diamide synthase activity"/>
    <property type="evidence" value="ECO:0007669"/>
    <property type="project" value="InterPro"/>
</dbReference>
<evidence type="ECO:0000256" key="9">
    <source>
        <dbReference type="HAMAP-Rule" id="MF_00027"/>
    </source>
</evidence>
<dbReference type="SUPFAM" id="SSF52540">
    <property type="entry name" value="P-loop containing nucleoside triphosphate hydrolases"/>
    <property type="match status" value="1"/>
</dbReference>
<dbReference type="Gene3D" id="3.40.50.300">
    <property type="entry name" value="P-loop containing nucleotide triphosphate hydrolases"/>
    <property type="match status" value="2"/>
</dbReference>
<evidence type="ECO:0000256" key="2">
    <source>
        <dbReference type="ARBA" id="ARBA00006205"/>
    </source>
</evidence>
<dbReference type="PANTHER" id="PTHR43873">
    <property type="entry name" value="COBYRINATE A,C-DIAMIDE SYNTHASE"/>
    <property type="match status" value="1"/>
</dbReference>
<reference evidence="13" key="1">
    <citation type="submission" date="2017-09" db="EMBL/GenBank/DDBJ databases">
        <title>Genome sequence of Nannocystis excedens DSM 71.</title>
        <authorList>
            <person name="Blom J."/>
        </authorList>
    </citation>
    <scope>NUCLEOTIDE SEQUENCE [LARGE SCALE GENOMIC DNA]</scope>
    <source>
        <strain evidence="13">type strain: E19</strain>
    </source>
</reference>
<dbReference type="EC" id="6.3.5.9" evidence="9"/>
<accession>A0A2C9D8K5</accession>
<comment type="pathway">
    <text evidence="9">Cofactor biosynthesis; adenosylcobalamin biosynthesis; cob(II)yrinate a,c-diamide from precorrin-2 (aerobic route): step 9/10.</text>
</comment>
<dbReference type="InterPro" id="IPR029062">
    <property type="entry name" value="Class_I_gatase-like"/>
</dbReference>
<evidence type="ECO:0000256" key="5">
    <source>
        <dbReference type="ARBA" id="ARBA00022741"/>
    </source>
</evidence>
<dbReference type="EMBL" id="LT960614">
    <property type="protein sequence ID" value="SON56606.1"/>
    <property type="molecule type" value="Genomic_DNA"/>
</dbReference>
<dbReference type="RefSeq" id="WP_099556963.1">
    <property type="nucleotide sequence ID" value="NZ_LT960614.1"/>
</dbReference>
<dbReference type="NCBIfam" id="TIGR00379">
    <property type="entry name" value="cobB"/>
    <property type="match status" value="1"/>
</dbReference>
<dbReference type="OrthoDB" id="9764035at2"/>
<keyword evidence="4 9" id="KW-0436">Ligase</keyword>
<dbReference type="PROSITE" id="PS51274">
    <property type="entry name" value="GATASE_COBBQ"/>
    <property type="match status" value="1"/>
</dbReference>
<protein>
    <recommendedName>
        <fullName evidence="9">Hydrogenobyrinate a,c-diamide synthase</fullName>
        <ecNumber evidence="9">6.3.5.9</ecNumber>
    </recommendedName>
    <alternativeName>
        <fullName evidence="9">Hydrogenobyrinic acid a,c-diamide synthase</fullName>
    </alternativeName>
</protein>
<dbReference type="CDD" id="cd05388">
    <property type="entry name" value="CobB_N"/>
    <property type="match status" value="1"/>
</dbReference>
<dbReference type="UniPathway" id="UPA00148">
    <property type="reaction ID" value="UER00220"/>
</dbReference>
<evidence type="ECO:0000259" key="10">
    <source>
        <dbReference type="Pfam" id="PF01656"/>
    </source>
</evidence>
<name>A0A2C9D8K5_9HYPH</name>